<gene>
    <name evidence="2" type="ORF">ET989_12850</name>
</gene>
<dbReference type="EMBL" id="SDMQ01000015">
    <property type="protein sequence ID" value="TBT83019.1"/>
    <property type="molecule type" value="Genomic_DNA"/>
</dbReference>
<dbReference type="AlphaFoldDB" id="A0A4Q9KDA1"/>
<evidence type="ECO:0008006" key="4">
    <source>
        <dbReference type="Google" id="ProtNLM"/>
    </source>
</evidence>
<comment type="caution">
    <text evidence="2">The sequence shown here is derived from an EMBL/GenBank/DDBJ whole genome shotgun (WGS) entry which is preliminary data.</text>
</comment>
<dbReference type="OrthoDB" id="57332at2"/>
<keyword evidence="3" id="KW-1185">Reference proteome</keyword>
<accession>A0A4Q9KDA1</accession>
<dbReference type="NCBIfam" id="NF047446">
    <property type="entry name" value="barrel_OmpL47"/>
    <property type="match status" value="1"/>
</dbReference>
<name>A0A4Q9KDA1_9ACTN</name>
<dbReference type="RefSeq" id="WP_131169620.1">
    <property type="nucleotide sequence ID" value="NZ_SDMQ01000015.1"/>
</dbReference>
<feature type="region of interest" description="Disordered" evidence="1">
    <location>
        <begin position="227"/>
        <end position="254"/>
    </location>
</feature>
<dbReference type="InterPro" id="IPR058094">
    <property type="entry name" value="Ig-like_OmpL47-like"/>
</dbReference>
<feature type="compositionally biased region" description="Basic and acidic residues" evidence="1">
    <location>
        <begin position="227"/>
        <end position="236"/>
    </location>
</feature>
<proteinExistence type="predicted"/>
<reference evidence="2 3" key="1">
    <citation type="submission" date="2019-01" db="EMBL/GenBank/DDBJ databases">
        <title>Lactibacter flavus gen. nov., sp. nov., a novel bacterium of the family Propionibacteriaceae isolated from raw milk and dairy products.</title>
        <authorList>
            <person name="Huptas C."/>
            <person name="Wenning M."/>
            <person name="Breitenwieser F."/>
            <person name="Doll E."/>
            <person name="Von Neubeck M."/>
            <person name="Busse H.-J."/>
            <person name="Scherer S."/>
        </authorList>
    </citation>
    <scope>NUCLEOTIDE SEQUENCE [LARGE SCALE GENOMIC DNA]</scope>
    <source>
        <strain evidence="2 3">KCTC 33808</strain>
    </source>
</reference>
<evidence type="ECO:0000313" key="2">
    <source>
        <dbReference type="EMBL" id="TBT83019.1"/>
    </source>
</evidence>
<dbReference type="Proteomes" id="UP000292373">
    <property type="component" value="Unassembled WGS sequence"/>
</dbReference>
<protein>
    <recommendedName>
        <fullName evidence="4">Bacterial Ig-like domain-containing protein</fullName>
    </recommendedName>
</protein>
<sequence length="254" mass="26701">MNQAAMWIINEETLTRARYVRPTSHGFLHSSGSAYFARDLAFQRMDFLDGRPTATVTVVEDGNGGRVAQLRGFGAHEPLDVWLRPKPVELGVVTTDADGSVDVPFSGPLPRGDYEVTASRPMTRGQIGGGTFTIDDSVAPTTKAAVVGARGRPADVSVTLTTTDAGDSGLARTEYRVDAGAWTTYSQPITFATGGSFTVAYRSIDGAGNVEATQSVVVPVRWDKGCGDHGENEKGNGGRPGCGNVPGQPNAGKP</sequence>
<evidence type="ECO:0000256" key="1">
    <source>
        <dbReference type="SAM" id="MobiDB-lite"/>
    </source>
</evidence>
<organism evidence="2 3">
    <name type="scientific">Propioniciclava sinopodophylli</name>
    <dbReference type="NCBI Taxonomy" id="1837344"/>
    <lineage>
        <taxon>Bacteria</taxon>
        <taxon>Bacillati</taxon>
        <taxon>Actinomycetota</taxon>
        <taxon>Actinomycetes</taxon>
        <taxon>Propionibacteriales</taxon>
        <taxon>Propionibacteriaceae</taxon>
        <taxon>Propioniciclava</taxon>
    </lineage>
</organism>
<evidence type="ECO:0000313" key="3">
    <source>
        <dbReference type="Proteomes" id="UP000292373"/>
    </source>
</evidence>